<feature type="transmembrane region" description="Helical" evidence="8">
    <location>
        <begin position="148"/>
        <end position="169"/>
    </location>
</feature>
<evidence type="ECO:0000256" key="8">
    <source>
        <dbReference type="SAM" id="Phobius"/>
    </source>
</evidence>
<name>A0AA38RH76_9PEZI</name>
<feature type="transmembrane region" description="Helical" evidence="8">
    <location>
        <begin position="31"/>
        <end position="49"/>
    </location>
</feature>
<reference evidence="10" key="1">
    <citation type="submission" date="2022-07" db="EMBL/GenBank/DDBJ databases">
        <title>Fungi with potential for degradation of polypropylene.</title>
        <authorList>
            <person name="Gostincar C."/>
        </authorList>
    </citation>
    <scope>NUCLEOTIDE SEQUENCE</scope>
    <source>
        <strain evidence="10">EXF-13308</strain>
    </source>
</reference>
<feature type="transmembrane region" description="Helical" evidence="8">
    <location>
        <begin position="119"/>
        <end position="142"/>
    </location>
</feature>
<keyword evidence="11" id="KW-1185">Reference proteome</keyword>
<gene>
    <name evidence="10" type="ORF">NKR23_g11547</name>
</gene>
<feature type="compositionally biased region" description="Basic and acidic residues" evidence="7">
    <location>
        <begin position="394"/>
        <end position="410"/>
    </location>
</feature>
<dbReference type="EMBL" id="JANBVO010000063">
    <property type="protein sequence ID" value="KAJ9131825.1"/>
    <property type="molecule type" value="Genomic_DNA"/>
</dbReference>
<dbReference type="AlphaFoldDB" id="A0AA38RH76"/>
<evidence type="ECO:0000259" key="9">
    <source>
        <dbReference type="PROSITE" id="PS50850"/>
    </source>
</evidence>
<dbReference type="SUPFAM" id="SSF103473">
    <property type="entry name" value="MFS general substrate transporter"/>
    <property type="match status" value="1"/>
</dbReference>
<dbReference type="Pfam" id="PF07690">
    <property type="entry name" value="MFS_1"/>
    <property type="match status" value="1"/>
</dbReference>
<evidence type="ECO:0000256" key="1">
    <source>
        <dbReference type="ARBA" id="ARBA00004127"/>
    </source>
</evidence>
<accession>A0AA38RH76</accession>
<dbReference type="PANTHER" id="PTHR23514">
    <property type="entry name" value="BYPASS OF STOP CODON PROTEIN 6"/>
    <property type="match status" value="1"/>
</dbReference>
<keyword evidence="5 8" id="KW-1133">Transmembrane helix</keyword>
<feature type="domain" description="Major facilitator superfamily (MFS) profile" evidence="9">
    <location>
        <begin position="1"/>
        <end position="382"/>
    </location>
</feature>
<evidence type="ECO:0000256" key="7">
    <source>
        <dbReference type="SAM" id="MobiDB-lite"/>
    </source>
</evidence>
<feature type="region of interest" description="Disordered" evidence="7">
    <location>
        <begin position="382"/>
        <end position="410"/>
    </location>
</feature>
<comment type="caution">
    <text evidence="10">The sequence shown here is derived from an EMBL/GenBank/DDBJ whole genome shotgun (WGS) entry which is preliminary data.</text>
</comment>
<dbReference type="GO" id="GO:0012505">
    <property type="term" value="C:endomembrane system"/>
    <property type="evidence" value="ECO:0007669"/>
    <property type="project" value="UniProtKB-SubCell"/>
</dbReference>
<dbReference type="InterPro" id="IPR011701">
    <property type="entry name" value="MFS"/>
</dbReference>
<comment type="similarity">
    <text evidence="2">Belongs to the major facilitator superfamily.</text>
</comment>
<dbReference type="Gene3D" id="1.20.1250.20">
    <property type="entry name" value="MFS general substrate transporter like domains"/>
    <property type="match status" value="2"/>
</dbReference>
<dbReference type="InterPro" id="IPR036259">
    <property type="entry name" value="MFS_trans_sf"/>
</dbReference>
<evidence type="ECO:0000313" key="10">
    <source>
        <dbReference type="EMBL" id="KAJ9131825.1"/>
    </source>
</evidence>
<dbReference type="FunFam" id="1.20.1250.20:FF:000286">
    <property type="entry name" value="MFS efflux transporter"/>
    <property type="match status" value="1"/>
</dbReference>
<evidence type="ECO:0000256" key="6">
    <source>
        <dbReference type="ARBA" id="ARBA00023136"/>
    </source>
</evidence>
<dbReference type="Proteomes" id="UP001174694">
    <property type="component" value="Unassembled WGS sequence"/>
</dbReference>
<evidence type="ECO:0000313" key="11">
    <source>
        <dbReference type="Proteomes" id="UP001174694"/>
    </source>
</evidence>
<feature type="transmembrane region" description="Helical" evidence="8">
    <location>
        <begin position="61"/>
        <end position="79"/>
    </location>
</feature>
<feature type="transmembrane region" description="Helical" evidence="8">
    <location>
        <begin position="355"/>
        <end position="376"/>
    </location>
</feature>
<dbReference type="InterPro" id="IPR020846">
    <property type="entry name" value="MFS_dom"/>
</dbReference>
<feature type="transmembrane region" description="Helical" evidence="8">
    <location>
        <begin position="293"/>
        <end position="313"/>
    </location>
</feature>
<sequence>MLSFFVLGLFTSTIGVIIPLIEGYYNLTDIQVSVIFLVPPIGYVLAAQLNGLIHLRFGQRGIAIIGPLFHLVFAGGAAVHPPFLVLLLAVAAGSFGAGLVDASWCAWAAGLENANAISGLLHGSYSVGAAAGPFFAGSFLSAGHRPWYHWYYVLVVASLVELLVLPFAFRWEDAKRYREDKHHAAFEEGFLAHAKDLVNRPVMWACAAYLLTYAGTELAISHWIVVYMIRARHASAYLASVCSSGFWIGMAVGRVGLGYVTDRVGIRPATVIYLLCAMASDLLFGAIDTPAASVVFMALLGFFCGPLYPSCIVRLNLLLPRALHVLAVSFVASVGQVGGALLPFGLGALAQKVGIQVFQTAIFAQLAASLLLWTLFPRPPSTTNDIDSEPTDEEACRDARPSRRGRLHDE</sequence>
<feature type="transmembrane region" description="Helical" evidence="8">
    <location>
        <begin position="202"/>
        <end position="229"/>
    </location>
</feature>
<feature type="transmembrane region" description="Helical" evidence="8">
    <location>
        <begin position="85"/>
        <end position="107"/>
    </location>
</feature>
<feature type="transmembrane region" description="Helical" evidence="8">
    <location>
        <begin position="269"/>
        <end position="287"/>
    </location>
</feature>
<proteinExistence type="inferred from homology"/>
<dbReference type="PROSITE" id="PS50850">
    <property type="entry name" value="MFS"/>
    <property type="match status" value="1"/>
</dbReference>
<keyword evidence="3" id="KW-0813">Transport</keyword>
<dbReference type="GO" id="GO:0016020">
    <property type="term" value="C:membrane"/>
    <property type="evidence" value="ECO:0007669"/>
    <property type="project" value="TreeGrafter"/>
</dbReference>
<dbReference type="GO" id="GO:0022857">
    <property type="term" value="F:transmembrane transporter activity"/>
    <property type="evidence" value="ECO:0007669"/>
    <property type="project" value="InterPro"/>
</dbReference>
<dbReference type="PANTHER" id="PTHR23514:SF3">
    <property type="entry name" value="BYPASS OF STOP CODON PROTEIN 6"/>
    <property type="match status" value="1"/>
</dbReference>
<dbReference type="InterPro" id="IPR051788">
    <property type="entry name" value="MFS_Transporter"/>
</dbReference>
<protein>
    <submittedName>
        <fullName evidence="10">MFS general substrate transporter</fullName>
    </submittedName>
</protein>
<evidence type="ECO:0000256" key="4">
    <source>
        <dbReference type="ARBA" id="ARBA00022692"/>
    </source>
</evidence>
<evidence type="ECO:0000256" key="3">
    <source>
        <dbReference type="ARBA" id="ARBA00022448"/>
    </source>
</evidence>
<feature type="transmembrane region" description="Helical" evidence="8">
    <location>
        <begin position="235"/>
        <end position="257"/>
    </location>
</feature>
<feature type="transmembrane region" description="Helical" evidence="8">
    <location>
        <begin position="325"/>
        <end position="349"/>
    </location>
</feature>
<evidence type="ECO:0000256" key="2">
    <source>
        <dbReference type="ARBA" id="ARBA00008335"/>
    </source>
</evidence>
<organism evidence="10 11">
    <name type="scientific">Pleurostoma richardsiae</name>
    <dbReference type="NCBI Taxonomy" id="41990"/>
    <lineage>
        <taxon>Eukaryota</taxon>
        <taxon>Fungi</taxon>
        <taxon>Dikarya</taxon>
        <taxon>Ascomycota</taxon>
        <taxon>Pezizomycotina</taxon>
        <taxon>Sordariomycetes</taxon>
        <taxon>Sordariomycetidae</taxon>
        <taxon>Calosphaeriales</taxon>
        <taxon>Pleurostomataceae</taxon>
        <taxon>Pleurostoma</taxon>
    </lineage>
</organism>
<keyword evidence="4 8" id="KW-0812">Transmembrane</keyword>
<keyword evidence="6 8" id="KW-0472">Membrane</keyword>
<comment type="subcellular location">
    <subcellularLocation>
        <location evidence="1">Endomembrane system</location>
        <topology evidence="1">Multi-pass membrane protein</topology>
    </subcellularLocation>
</comment>
<evidence type="ECO:0000256" key="5">
    <source>
        <dbReference type="ARBA" id="ARBA00022989"/>
    </source>
</evidence>